<comment type="caution">
    <text evidence="3">The sequence shown here is derived from an EMBL/GenBank/DDBJ whole genome shotgun (WGS) entry which is preliminary data.</text>
</comment>
<comment type="similarity">
    <text evidence="2">Belongs to the RbfA family.</text>
</comment>
<keyword evidence="2" id="KW-0963">Cytoplasm</keyword>
<comment type="subcellular location">
    <subcellularLocation>
        <location evidence="2">Cytoplasm</location>
    </subcellularLocation>
</comment>
<dbReference type="Pfam" id="PF02033">
    <property type="entry name" value="RBFA"/>
    <property type="match status" value="1"/>
</dbReference>
<comment type="function">
    <text evidence="2">One of several proteins that assist in the late maturation steps of the functional core of the 30S ribosomal subunit. Associates with free 30S ribosomal subunits (but not with 30S subunits that are part of 70S ribosomes or polysomes). Required for efficient processing of 16S rRNA. May interact with the 5'-terminal helix region of 16S rRNA.</text>
</comment>
<gene>
    <name evidence="2" type="primary">rbfA</name>
    <name evidence="3" type="ORF">A3I24_03260</name>
</gene>
<dbReference type="InterPro" id="IPR000238">
    <property type="entry name" value="RbfA"/>
</dbReference>
<dbReference type="InterPro" id="IPR023799">
    <property type="entry name" value="RbfA_dom_sf"/>
</dbReference>
<sequence>MRHHRPERISDLIIEELNKIILKELEFPGALVTITDAAVTPKLDYAIIKFSVLPSEKSQEVLKILGKMQPHLQYLLIRKLNIRPVPKISFKIDLGLEKAAKVEKALLDD</sequence>
<organism evidence="3 4">
    <name type="scientific">Candidatus Harrisonbacteria bacterium RIFCSPLOWO2_02_FULL_41_13b</name>
    <dbReference type="NCBI Taxonomy" id="1798409"/>
    <lineage>
        <taxon>Bacteria</taxon>
        <taxon>Candidatus Harrisoniibacteriota</taxon>
    </lineage>
</organism>
<proteinExistence type="inferred from homology"/>
<dbReference type="AlphaFoldDB" id="A0A1G1ZV35"/>
<dbReference type="STRING" id="1798409.A3I24_03260"/>
<dbReference type="Proteomes" id="UP000177690">
    <property type="component" value="Unassembled WGS sequence"/>
</dbReference>
<name>A0A1G1ZV35_9BACT</name>
<dbReference type="InterPro" id="IPR020053">
    <property type="entry name" value="Ribosome-bd_factorA_CS"/>
</dbReference>
<protein>
    <recommendedName>
        <fullName evidence="2">Ribosome-binding factor A</fullName>
    </recommendedName>
</protein>
<dbReference type="Gene3D" id="3.30.300.20">
    <property type="match status" value="1"/>
</dbReference>
<evidence type="ECO:0000313" key="3">
    <source>
        <dbReference type="EMBL" id="OGY67986.1"/>
    </source>
</evidence>
<keyword evidence="1 2" id="KW-0690">Ribosome biogenesis</keyword>
<dbReference type="HAMAP" id="MF_00003">
    <property type="entry name" value="RbfA"/>
    <property type="match status" value="1"/>
</dbReference>
<dbReference type="GO" id="GO:0005737">
    <property type="term" value="C:cytoplasm"/>
    <property type="evidence" value="ECO:0007669"/>
    <property type="project" value="UniProtKB-SubCell"/>
</dbReference>
<dbReference type="EMBL" id="MHJL01000010">
    <property type="protein sequence ID" value="OGY67986.1"/>
    <property type="molecule type" value="Genomic_DNA"/>
</dbReference>
<evidence type="ECO:0000256" key="1">
    <source>
        <dbReference type="ARBA" id="ARBA00022517"/>
    </source>
</evidence>
<comment type="subunit">
    <text evidence="2">Monomer. Binds 30S ribosomal subunits, but not 50S ribosomal subunits or 70S ribosomes.</text>
</comment>
<dbReference type="PROSITE" id="PS01319">
    <property type="entry name" value="RBFA"/>
    <property type="match status" value="1"/>
</dbReference>
<evidence type="ECO:0000256" key="2">
    <source>
        <dbReference type="HAMAP-Rule" id="MF_00003"/>
    </source>
</evidence>
<dbReference type="SUPFAM" id="SSF89919">
    <property type="entry name" value="Ribosome-binding factor A, RbfA"/>
    <property type="match status" value="1"/>
</dbReference>
<evidence type="ECO:0000313" key="4">
    <source>
        <dbReference type="Proteomes" id="UP000177690"/>
    </source>
</evidence>
<accession>A0A1G1ZV35</accession>
<reference evidence="3 4" key="1">
    <citation type="journal article" date="2016" name="Nat. Commun.">
        <title>Thousands of microbial genomes shed light on interconnected biogeochemical processes in an aquifer system.</title>
        <authorList>
            <person name="Anantharaman K."/>
            <person name="Brown C.T."/>
            <person name="Hug L.A."/>
            <person name="Sharon I."/>
            <person name="Castelle C.J."/>
            <person name="Probst A.J."/>
            <person name="Thomas B.C."/>
            <person name="Singh A."/>
            <person name="Wilkins M.J."/>
            <person name="Karaoz U."/>
            <person name="Brodie E.L."/>
            <person name="Williams K.H."/>
            <person name="Hubbard S.S."/>
            <person name="Banfield J.F."/>
        </authorList>
    </citation>
    <scope>NUCLEOTIDE SEQUENCE [LARGE SCALE GENOMIC DNA]</scope>
</reference>
<dbReference type="GO" id="GO:0030490">
    <property type="term" value="P:maturation of SSU-rRNA"/>
    <property type="evidence" value="ECO:0007669"/>
    <property type="project" value="UniProtKB-UniRule"/>
</dbReference>
<dbReference type="InterPro" id="IPR015946">
    <property type="entry name" value="KH_dom-like_a/b"/>
</dbReference>